<name>A0ABD5E8D9_9ACTN</name>
<evidence type="ECO:0000256" key="4">
    <source>
        <dbReference type="PROSITE-ProRule" id="PRU00335"/>
    </source>
</evidence>
<comment type="caution">
    <text evidence="6">The sequence shown here is derived from an EMBL/GenBank/DDBJ whole genome shotgun (WGS) entry which is preliminary data.</text>
</comment>
<dbReference type="GO" id="GO:0006355">
    <property type="term" value="P:regulation of DNA-templated transcription"/>
    <property type="evidence" value="ECO:0007669"/>
    <property type="project" value="UniProtKB-ARBA"/>
</dbReference>
<dbReference type="InterPro" id="IPR009057">
    <property type="entry name" value="Homeodomain-like_sf"/>
</dbReference>
<keyword evidence="2 4" id="KW-0238">DNA-binding</keyword>
<proteinExistence type="predicted"/>
<evidence type="ECO:0000313" key="6">
    <source>
        <dbReference type="EMBL" id="MDT0417462.1"/>
    </source>
</evidence>
<evidence type="ECO:0000313" key="7">
    <source>
        <dbReference type="Proteomes" id="UP001183607"/>
    </source>
</evidence>
<feature type="domain" description="HTH tetR-type" evidence="5">
    <location>
        <begin position="20"/>
        <end position="80"/>
    </location>
</feature>
<dbReference type="Pfam" id="PF00440">
    <property type="entry name" value="TetR_N"/>
    <property type="match status" value="1"/>
</dbReference>
<dbReference type="Gene3D" id="1.10.357.10">
    <property type="entry name" value="Tetracycline Repressor, domain 2"/>
    <property type="match status" value="1"/>
</dbReference>
<keyword evidence="1" id="KW-0805">Transcription regulation</keyword>
<dbReference type="InterPro" id="IPR001647">
    <property type="entry name" value="HTH_TetR"/>
</dbReference>
<dbReference type="RefSeq" id="WP_093854157.1">
    <property type="nucleotide sequence ID" value="NZ_JAVRER010000028.1"/>
</dbReference>
<sequence length="217" mass="24182">MAPPDRRLTPRRKPRQVRAELTRERILGAAAHVFAEYGYAAGTTNRIAEHARMSIGSLYQYFPNKDAILAELLVRHIDRGAWAGAEEPDTTSGSLEDVVRSLVRDAIDRHRDGPQLLRIMIEEAPVSPALSEAIERHGAARVAQVREVFARHPDVRVRDLDMAAELVIGAVELNTHMLMAAPNPPQVERLEAELVAMITRYLGGDRSTEEERGSDPR</sequence>
<dbReference type="AlphaFoldDB" id="A0ABD5E8D9"/>
<dbReference type="PROSITE" id="PS50977">
    <property type="entry name" value="HTH_TETR_2"/>
    <property type="match status" value="1"/>
</dbReference>
<dbReference type="PANTHER" id="PTHR30055">
    <property type="entry name" value="HTH-TYPE TRANSCRIPTIONAL REGULATOR RUTR"/>
    <property type="match status" value="1"/>
</dbReference>
<dbReference type="SUPFAM" id="SSF46689">
    <property type="entry name" value="Homeodomain-like"/>
    <property type="match status" value="1"/>
</dbReference>
<reference evidence="7" key="1">
    <citation type="submission" date="2023-07" db="EMBL/GenBank/DDBJ databases">
        <title>30 novel species of actinomycetes from the DSMZ collection.</title>
        <authorList>
            <person name="Nouioui I."/>
        </authorList>
    </citation>
    <scope>NUCLEOTIDE SEQUENCE [LARGE SCALE GENOMIC DNA]</scope>
    <source>
        <strain evidence="7">DSM 41982</strain>
    </source>
</reference>
<dbReference type="PRINTS" id="PR00455">
    <property type="entry name" value="HTHTETR"/>
</dbReference>
<dbReference type="InterPro" id="IPR041669">
    <property type="entry name" value="TetR_C_15"/>
</dbReference>
<dbReference type="SUPFAM" id="SSF48498">
    <property type="entry name" value="Tetracyclin repressor-like, C-terminal domain"/>
    <property type="match status" value="1"/>
</dbReference>
<dbReference type="Proteomes" id="UP001183607">
    <property type="component" value="Unassembled WGS sequence"/>
</dbReference>
<evidence type="ECO:0000256" key="1">
    <source>
        <dbReference type="ARBA" id="ARBA00023015"/>
    </source>
</evidence>
<dbReference type="InterPro" id="IPR050109">
    <property type="entry name" value="HTH-type_TetR-like_transc_reg"/>
</dbReference>
<dbReference type="GO" id="GO:0003677">
    <property type="term" value="F:DNA binding"/>
    <property type="evidence" value="ECO:0007669"/>
    <property type="project" value="UniProtKB-UniRule"/>
</dbReference>
<evidence type="ECO:0000259" key="5">
    <source>
        <dbReference type="PROSITE" id="PS50977"/>
    </source>
</evidence>
<dbReference type="InterPro" id="IPR036271">
    <property type="entry name" value="Tet_transcr_reg_TetR-rel_C_sf"/>
</dbReference>
<evidence type="ECO:0000256" key="2">
    <source>
        <dbReference type="ARBA" id="ARBA00023125"/>
    </source>
</evidence>
<gene>
    <name evidence="6" type="ORF">RM574_18410</name>
</gene>
<evidence type="ECO:0000256" key="3">
    <source>
        <dbReference type="ARBA" id="ARBA00023163"/>
    </source>
</evidence>
<dbReference type="PANTHER" id="PTHR30055:SF234">
    <property type="entry name" value="HTH-TYPE TRANSCRIPTIONAL REGULATOR BETI"/>
    <property type="match status" value="1"/>
</dbReference>
<protein>
    <submittedName>
        <fullName evidence="6">TetR/AcrR family transcriptional regulator</fullName>
    </submittedName>
</protein>
<accession>A0ABD5E8D9</accession>
<dbReference type="Pfam" id="PF17918">
    <property type="entry name" value="TetR_C_15"/>
    <property type="match status" value="1"/>
</dbReference>
<dbReference type="EMBL" id="JAVRER010000028">
    <property type="protein sequence ID" value="MDT0417462.1"/>
    <property type="molecule type" value="Genomic_DNA"/>
</dbReference>
<organism evidence="6 7">
    <name type="scientific">Streptomyces evansiae</name>
    <dbReference type="NCBI Taxonomy" id="3075535"/>
    <lineage>
        <taxon>Bacteria</taxon>
        <taxon>Bacillati</taxon>
        <taxon>Actinomycetota</taxon>
        <taxon>Actinomycetes</taxon>
        <taxon>Kitasatosporales</taxon>
        <taxon>Streptomycetaceae</taxon>
        <taxon>Streptomyces</taxon>
    </lineage>
</organism>
<feature type="DNA-binding region" description="H-T-H motif" evidence="4">
    <location>
        <begin position="43"/>
        <end position="62"/>
    </location>
</feature>
<keyword evidence="3" id="KW-0804">Transcription</keyword>